<evidence type="ECO:0000256" key="2">
    <source>
        <dbReference type="ARBA" id="ARBA00022771"/>
    </source>
</evidence>
<dbReference type="InterPro" id="IPR001841">
    <property type="entry name" value="Znf_RING"/>
</dbReference>
<dbReference type="Gene3D" id="3.30.40.10">
    <property type="entry name" value="Zinc/RING finger domain, C3HC4 (zinc finger)"/>
    <property type="match status" value="1"/>
</dbReference>
<evidence type="ECO:0000256" key="1">
    <source>
        <dbReference type="ARBA" id="ARBA00022723"/>
    </source>
</evidence>
<evidence type="ECO:0000313" key="7">
    <source>
        <dbReference type="Proteomes" id="UP000694620"/>
    </source>
</evidence>
<keyword evidence="7" id="KW-1185">Reference proteome</keyword>
<dbReference type="InterPro" id="IPR051051">
    <property type="entry name" value="E3_ubiq-ligase_TRIM/RNF"/>
</dbReference>
<dbReference type="InterPro" id="IPR013083">
    <property type="entry name" value="Znf_RING/FYVE/PHD"/>
</dbReference>
<dbReference type="PANTHER" id="PTHR25465">
    <property type="entry name" value="B-BOX DOMAIN CONTAINING"/>
    <property type="match status" value="1"/>
</dbReference>
<evidence type="ECO:0000313" key="6">
    <source>
        <dbReference type="Ensembl" id="ENSECRP00000033538.1"/>
    </source>
</evidence>
<dbReference type="InterPro" id="IPR017907">
    <property type="entry name" value="Znf_RING_CS"/>
</dbReference>
<dbReference type="PROSITE" id="PS00518">
    <property type="entry name" value="ZF_RING_1"/>
    <property type="match status" value="1"/>
</dbReference>
<keyword evidence="2 4" id="KW-0863">Zinc-finger</keyword>
<feature type="domain" description="RING-type" evidence="5">
    <location>
        <begin position="19"/>
        <end position="59"/>
    </location>
</feature>
<keyword evidence="3" id="KW-0862">Zinc</keyword>
<dbReference type="AlphaFoldDB" id="A0A8C4TPV2"/>
<reference evidence="6" key="2">
    <citation type="submission" date="2025-09" db="UniProtKB">
        <authorList>
            <consortium name="Ensembl"/>
        </authorList>
    </citation>
    <scope>IDENTIFICATION</scope>
</reference>
<evidence type="ECO:0000256" key="3">
    <source>
        <dbReference type="ARBA" id="ARBA00022833"/>
    </source>
</evidence>
<name>A0A8C4TPV2_ERPCA</name>
<dbReference type="PROSITE" id="PS50089">
    <property type="entry name" value="ZF_RING_2"/>
    <property type="match status" value="1"/>
</dbReference>
<keyword evidence="1" id="KW-0479">Metal-binding</keyword>
<dbReference type="Ensembl" id="ENSECRT00000034266.1">
    <property type="protein sequence ID" value="ENSECRP00000033538.1"/>
    <property type="gene ID" value="ENSECRG00000022701.1"/>
</dbReference>
<proteinExistence type="predicted"/>
<evidence type="ECO:0000259" key="5">
    <source>
        <dbReference type="PROSITE" id="PS50089"/>
    </source>
</evidence>
<organism evidence="6 7">
    <name type="scientific">Erpetoichthys calabaricus</name>
    <name type="common">Rope fish</name>
    <name type="synonym">Calamoichthys calabaricus</name>
    <dbReference type="NCBI Taxonomy" id="27687"/>
    <lineage>
        <taxon>Eukaryota</taxon>
        <taxon>Metazoa</taxon>
        <taxon>Chordata</taxon>
        <taxon>Craniata</taxon>
        <taxon>Vertebrata</taxon>
        <taxon>Euteleostomi</taxon>
        <taxon>Actinopterygii</taxon>
        <taxon>Polypteriformes</taxon>
        <taxon>Polypteridae</taxon>
        <taxon>Erpetoichthys</taxon>
    </lineage>
</organism>
<sequence>RSPTPPRTITDPSLQTFTCSLCLEILSDPVLIPCGHNFCLKCLPDYWEQNQEFSCPQCREIFTTRPELHINTELNEDIKKIKMAIFSPLPSQNYAGSGDRAEESYLMCAVSYCQTPLKPHFEAGCSPG</sequence>
<accession>A0A8C4TPV2</accession>
<evidence type="ECO:0000256" key="4">
    <source>
        <dbReference type="PROSITE-ProRule" id="PRU00175"/>
    </source>
</evidence>
<dbReference type="Pfam" id="PF15227">
    <property type="entry name" value="zf-C3HC4_4"/>
    <property type="match status" value="1"/>
</dbReference>
<dbReference type="Proteomes" id="UP000694620">
    <property type="component" value="Unassembled WGS sequence"/>
</dbReference>
<dbReference type="SUPFAM" id="SSF57850">
    <property type="entry name" value="RING/U-box"/>
    <property type="match status" value="1"/>
</dbReference>
<dbReference type="GeneTree" id="ENSGT01150000286950"/>
<reference evidence="6" key="1">
    <citation type="submission" date="2025-08" db="UniProtKB">
        <authorList>
            <consortium name="Ensembl"/>
        </authorList>
    </citation>
    <scope>IDENTIFICATION</scope>
</reference>
<protein>
    <recommendedName>
        <fullName evidence="5">RING-type domain-containing protein</fullName>
    </recommendedName>
</protein>
<dbReference type="PANTHER" id="PTHR25465:SF14">
    <property type="entry name" value="E3 UBIQUITIN-PROTEIN LIGASE TRIM65"/>
    <property type="match status" value="1"/>
</dbReference>
<dbReference type="SMART" id="SM00184">
    <property type="entry name" value="RING"/>
    <property type="match status" value="1"/>
</dbReference>
<dbReference type="GO" id="GO:0008270">
    <property type="term" value="F:zinc ion binding"/>
    <property type="evidence" value="ECO:0007669"/>
    <property type="project" value="UniProtKB-KW"/>
</dbReference>